<evidence type="ECO:0000256" key="3">
    <source>
        <dbReference type="ARBA" id="ARBA00022676"/>
    </source>
</evidence>
<evidence type="ECO:0000256" key="7">
    <source>
        <dbReference type="ARBA" id="ARBA00022984"/>
    </source>
</evidence>
<dbReference type="InterPro" id="IPR018392">
    <property type="entry name" value="LysM"/>
</dbReference>
<dbReference type="Pfam" id="PF03734">
    <property type="entry name" value="YkuD"/>
    <property type="match status" value="1"/>
</dbReference>
<dbReference type="GO" id="GO:0071555">
    <property type="term" value="P:cell wall organization"/>
    <property type="evidence" value="ECO:0007669"/>
    <property type="project" value="UniProtKB-UniRule"/>
</dbReference>
<dbReference type="SUPFAM" id="SSF141523">
    <property type="entry name" value="L,D-transpeptidase catalytic domain-like"/>
    <property type="match status" value="1"/>
</dbReference>
<dbReference type="InterPro" id="IPR050979">
    <property type="entry name" value="LD-transpeptidase"/>
</dbReference>
<evidence type="ECO:0000256" key="8">
    <source>
        <dbReference type="ARBA" id="ARBA00023316"/>
    </source>
</evidence>
<dbReference type="EMBL" id="CP053923">
    <property type="protein sequence ID" value="QNT68488.1"/>
    <property type="molecule type" value="Genomic_DNA"/>
</dbReference>
<name>A0A7H1MYF2_9PROT</name>
<protein>
    <submittedName>
        <fullName evidence="12">L,D-transpeptidase family protein</fullName>
    </submittedName>
</protein>
<dbReference type="Gene3D" id="2.40.440.10">
    <property type="entry name" value="L,D-transpeptidase catalytic domain-like"/>
    <property type="match status" value="1"/>
</dbReference>
<keyword evidence="6 9" id="KW-0133">Cell shape</keyword>
<feature type="active site" description="Proton donor/acceptor" evidence="9">
    <location>
        <position position="241"/>
    </location>
</feature>
<comment type="similarity">
    <text evidence="2">Belongs to the YkuD family.</text>
</comment>
<accession>A0A7H1MYF2</accession>
<evidence type="ECO:0000256" key="4">
    <source>
        <dbReference type="ARBA" id="ARBA00022679"/>
    </source>
</evidence>
<keyword evidence="13" id="KW-1185">Reference proteome</keyword>
<feature type="domain" description="L,D-TPase catalytic" evidence="11">
    <location>
        <begin position="151"/>
        <end position="281"/>
    </location>
</feature>
<dbReference type="InterPro" id="IPR005490">
    <property type="entry name" value="LD_TPept_cat_dom"/>
</dbReference>
<feature type="active site" description="Nucleophile" evidence="9">
    <location>
        <position position="257"/>
    </location>
</feature>
<dbReference type="CDD" id="cd00118">
    <property type="entry name" value="LysM"/>
    <property type="match status" value="1"/>
</dbReference>
<evidence type="ECO:0000256" key="5">
    <source>
        <dbReference type="ARBA" id="ARBA00022801"/>
    </source>
</evidence>
<keyword evidence="5" id="KW-0378">Hydrolase</keyword>
<keyword evidence="4" id="KW-0808">Transferase</keyword>
<dbReference type="KEGG" id="dvn:HQ394_02810"/>
<dbReference type="GO" id="GO:0071972">
    <property type="term" value="F:peptidoglycan L,D-transpeptidase activity"/>
    <property type="evidence" value="ECO:0007669"/>
    <property type="project" value="TreeGrafter"/>
</dbReference>
<evidence type="ECO:0000256" key="6">
    <source>
        <dbReference type="ARBA" id="ARBA00022960"/>
    </source>
</evidence>
<dbReference type="PANTHER" id="PTHR30582">
    <property type="entry name" value="L,D-TRANSPEPTIDASE"/>
    <property type="match status" value="1"/>
</dbReference>
<dbReference type="GO" id="GO:0005576">
    <property type="term" value="C:extracellular region"/>
    <property type="evidence" value="ECO:0007669"/>
    <property type="project" value="TreeGrafter"/>
</dbReference>
<gene>
    <name evidence="12" type="ORF">HQ394_02810</name>
</gene>
<proteinExistence type="inferred from homology"/>
<dbReference type="Proteomes" id="UP000516369">
    <property type="component" value="Chromosome"/>
</dbReference>
<evidence type="ECO:0000313" key="13">
    <source>
        <dbReference type="Proteomes" id="UP000516369"/>
    </source>
</evidence>
<dbReference type="CDD" id="cd16913">
    <property type="entry name" value="YkuD_like"/>
    <property type="match status" value="1"/>
</dbReference>
<comment type="pathway">
    <text evidence="1 9">Cell wall biogenesis; peptidoglycan biosynthesis.</text>
</comment>
<dbReference type="UniPathway" id="UPA00219"/>
<dbReference type="InterPro" id="IPR038063">
    <property type="entry name" value="Transpep_catalytic_dom"/>
</dbReference>
<sequence length="395" mass="41980">MTSTAPVHPAELPAGAAVTTARLASASPAAQIQSATTAPAAAAAPPAFAIARSPQAPTVAGAPVQNTVATVSSVARPASGVATNPEAPDEVIGDLKIYSARYDTLLDIALDNDLGFLELVAANQGVDPWLPGAGTKIMLPKARIEPKGPREGIVINIPEQRMYFYQKGLLVDTYPIGVFRDGFSTPIGSTRIVRKTVDPTWYPTQSSREEHPELPAAVPSGPDNPLGSRAMYLGWARYIIHGTNKPYGVGRRVSHGCIRMQPQDVEALYDMAPVGTRVHTVSQTIKVGWWRGELFLQAHPTLEQGISLEETGKIDPIDVPDVREKVTAKAGAFADRVDWAAVETALKERRGIPLQITNRQSPVATVIPTPSSPLLEAKAAAAPVALATAQNVIRQ</sequence>
<dbReference type="PROSITE" id="PS52029">
    <property type="entry name" value="LD_TPASE"/>
    <property type="match status" value="1"/>
</dbReference>
<evidence type="ECO:0000256" key="2">
    <source>
        <dbReference type="ARBA" id="ARBA00005992"/>
    </source>
</evidence>
<keyword evidence="8 9" id="KW-0961">Cell wall biogenesis/degradation</keyword>
<keyword evidence="3" id="KW-0328">Glycosyltransferase</keyword>
<dbReference type="GO" id="GO:0008360">
    <property type="term" value="P:regulation of cell shape"/>
    <property type="evidence" value="ECO:0007669"/>
    <property type="project" value="UniProtKB-UniRule"/>
</dbReference>
<evidence type="ECO:0000313" key="12">
    <source>
        <dbReference type="EMBL" id="QNT68488.1"/>
    </source>
</evidence>
<evidence type="ECO:0000256" key="10">
    <source>
        <dbReference type="SAM" id="MobiDB-lite"/>
    </source>
</evidence>
<evidence type="ECO:0000256" key="1">
    <source>
        <dbReference type="ARBA" id="ARBA00004752"/>
    </source>
</evidence>
<dbReference type="GO" id="GO:0018104">
    <property type="term" value="P:peptidoglycan-protein cross-linking"/>
    <property type="evidence" value="ECO:0007669"/>
    <property type="project" value="TreeGrafter"/>
</dbReference>
<dbReference type="GO" id="GO:0016757">
    <property type="term" value="F:glycosyltransferase activity"/>
    <property type="evidence" value="ECO:0007669"/>
    <property type="project" value="UniProtKB-KW"/>
</dbReference>
<reference evidence="12 13" key="1">
    <citation type="submission" date="2020-05" db="EMBL/GenBank/DDBJ databases">
        <title>Complete closed genome sequence of Defluviicoccus vanus.</title>
        <authorList>
            <person name="Bessarab I."/>
            <person name="Arumugam K."/>
            <person name="Maszenan A.M."/>
            <person name="Seviour R.J."/>
            <person name="Williams R.B."/>
        </authorList>
    </citation>
    <scope>NUCLEOTIDE SEQUENCE [LARGE SCALE GENOMIC DNA]</scope>
    <source>
        <strain evidence="12 13">Ben 114</strain>
    </source>
</reference>
<evidence type="ECO:0000259" key="11">
    <source>
        <dbReference type="PROSITE" id="PS52029"/>
    </source>
</evidence>
<organism evidence="12 13">
    <name type="scientific">Defluviicoccus vanus</name>
    <dbReference type="NCBI Taxonomy" id="111831"/>
    <lineage>
        <taxon>Bacteria</taxon>
        <taxon>Pseudomonadati</taxon>
        <taxon>Pseudomonadota</taxon>
        <taxon>Alphaproteobacteria</taxon>
        <taxon>Rhodospirillales</taxon>
        <taxon>Rhodospirillaceae</taxon>
        <taxon>Defluviicoccus</taxon>
    </lineage>
</organism>
<keyword evidence="7 9" id="KW-0573">Peptidoglycan synthesis</keyword>
<dbReference type="PANTHER" id="PTHR30582:SF24">
    <property type="entry name" value="L,D-TRANSPEPTIDASE ERFK_SRFK-RELATED"/>
    <property type="match status" value="1"/>
</dbReference>
<dbReference type="AlphaFoldDB" id="A0A7H1MYF2"/>
<feature type="region of interest" description="Disordered" evidence="10">
    <location>
        <begin position="202"/>
        <end position="222"/>
    </location>
</feature>
<evidence type="ECO:0000256" key="9">
    <source>
        <dbReference type="PROSITE-ProRule" id="PRU01373"/>
    </source>
</evidence>